<reference evidence="1" key="1">
    <citation type="submission" date="2020-03" db="EMBL/GenBank/DDBJ databases">
        <title>Castanea mollissima Vanexum genome sequencing.</title>
        <authorList>
            <person name="Staton M."/>
        </authorList>
    </citation>
    <scope>NUCLEOTIDE SEQUENCE</scope>
    <source>
        <tissue evidence="1">Leaf</tissue>
    </source>
</reference>
<proteinExistence type="predicted"/>
<dbReference type="AlphaFoldDB" id="A0A8J4V1E5"/>
<organism evidence="1 2">
    <name type="scientific">Castanea mollissima</name>
    <name type="common">Chinese chestnut</name>
    <dbReference type="NCBI Taxonomy" id="60419"/>
    <lineage>
        <taxon>Eukaryota</taxon>
        <taxon>Viridiplantae</taxon>
        <taxon>Streptophyta</taxon>
        <taxon>Embryophyta</taxon>
        <taxon>Tracheophyta</taxon>
        <taxon>Spermatophyta</taxon>
        <taxon>Magnoliopsida</taxon>
        <taxon>eudicotyledons</taxon>
        <taxon>Gunneridae</taxon>
        <taxon>Pentapetalae</taxon>
        <taxon>rosids</taxon>
        <taxon>fabids</taxon>
        <taxon>Fagales</taxon>
        <taxon>Fagaceae</taxon>
        <taxon>Castanea</taxon>
    </lineage>
</organism>
<gene>
    <name evidence="1" type="ORF">CMV_028896</name>
</gene>
<dbReference type="EMBL" id="JRKL02012566">
    <property type="protein sequence ID" value="KAF3944653.1"/>
    <property type="molecule type" value="Genomic_DNA"/>
</dbReference>
<evidence type="ECO:0000313" key="2">
    <source>
        <dbReference type="Proteomes" id="UP000737018"/>
    </source>
</evidence>
<protein>
    <submittedName>
        <fullName evidence="1">Uncharacterized protein</fullName>
    </submittedName>
</protein>
<accession>A0A8J4V1E5</accession>
<keyword evidence="2" id="KW-1185">Reference proteome</keyword>
<name>A0A8J4V1E5_9ROSI</name>
<evidence type="ECO:0000313" key="1">
    <source>
        <dbReference type="EMBL" id="KAF3944653.1"/>
    </source>
</evidence>
<comment type="caution">
    <text evidence="1">The sequence shown here is derived from an EMBL/GenBank/DDBJ whole genome shotgun (WGS) entry which is preliminary data.</text>
</comment>
<dbReference type="Proteomes" id="UP000737018">
    <property type="component" value="Unassembled WGS sequence"/>
</dbReference>
<sequence length="73" mass="8248">MHISTELHVMTHQIRGVAYFLASFLLSKKRLPIFHQHRNIVDSCPLSSILIQPKFGAYSSCSDLSPCFQSAEI</sequence>